<dbReference type="InterPro" id="IPR023997">
    <property type="entry name" value="TonB-dep_OMP_SusC/RagA_CS"/>
</dbReference>
<dbReference type="EMBL" id="QGDT01000002">
    <property type="protein sequence ID" value="PWJ59580.1"/>
    <property type="molecule type" value="Genomic_DNA"/>
</dbReference>
<protein>
    <submittedName>
        <fullName evidence="9">TonB-linked SusC/RagA family outer membrane protein</fullName>
    </submittedName>
</protein>
<evidence type="ECO:0000256" key="4">
    <source>
        <dbReference type="ARBA" id="ARBA00022692"/>
    </source>
</evidence>
<proteinExistence type="inferred from homology"/>
<evidence type="ECO:0000256" key="3">
    <source>
        <dbReference type="ARBA" id="ARBA00022452"/>
    </source>
</evidence>
<accession>A0A316ARV9</accession>
<keyword evidence="4 7" id="KW-0812">Transmembrane</keyword>
<dbReference type="Pfam" id="PF13715">
    <property type="entry name" value="CarbopepD_reg_2"/>
    <property type="match status" value="1"/>
</dbReference>
<comment type="subcellular location">
    <subcellularLocation>
        <location evidence="1 7">Cell outer membrane</location>
        <topology evidence="1 7">Multi-pass membrane protein</topology>
    </subcellularLocation>
</comment>
<sequence length="1034" mass="114881">MNNFMHWTIRWLLTVGTFCMSWGSLEAQTLLQGKVLDQLDGEPLIGATVVLKGISGGTVTDVKGQFSIQSANKNPILVVSYVGYLSQEYTYSGQREVVIALKEDLKELEQVVVVGYGTSTKKELTGAVASVKADEIMKTNTSDVNSALQGVVAGVNVQASSGRPGSIANIQIRGLGSLSSSALTPLYIVDGIPYEGVPNLAPEQISTLDILKDGAAASIYGTRASNGVILITTKRGEAGTMKVNFSSYYGIQNITSGTPLNNTKEQLYVENVKLAAIGRTPLTFYFNPDALDYDTDFVGALTNDRAPMQSHNLLVSGGQKDLTFSVNTNYFNQEGILIKSGFDRFNTQMNGQFTKGKFKAFASVAMAKENTKQEPWGLYEYAIFQMPWQKSPYALPSIGDNAVLFQGGNAEGYSYLARLLKDQDKREVKSSNITMNLQYEILPGLTYKMNAGRNTWDFNRTFFQPQYLLSDQNGLNAAASRPKAILTQSYTFTERITWENLLNYSKKWGDHTFNLLAGYTMERFQSKNIGATANDFLSNDTPVFNAASTPTSITGYNEEGRLTGMIGRLQYNYKGKYLFSASLRRDGSSNFGPSNRFGYFPGLSVGWNVSDEDFFKNNDRLSFISNLKFRASYGQVGNQNIPRYQYAALIEPGHDYPFGTEGSEYLDLGAIQKRYANENIKWETNISKNVGVDLLMFDGRVSVTADLYHNAKEDMLLALNLAPSTGTWQPRDWSNMYKSRLVNIGNMVNKGVELAASYNNRTQGGLHWKLSGTFTKNVNKITDLGPLTSFAFGGGRPVISRGERTDFTTYLAKGYPAGSFFLIPTSGVLKSQEELDAYKKLDGNARLGDLRYVDTNEDGKISDLDRVYHGSGQSDFETGLGINLDYKSFDFFSQLYYSQGAEIYNGSKLFAYGMGRHRDQYYQWSTQNPTSDIPAVRESSEHNNTRARSDYFLEDGTYLRIRSLTLGYTLPKSVLGKIAQRARFYITAQNPFTFTKYQGYNPEIGGDGIFTRGVDLGNYPVSRKFLVGFQLDFN</sequence>
<evidence type="ECO:0000256" key="6">
    <source>
        <dbReference type="ARBA" id="ARBA00023237"/>
    </source>
</evidence>
<dbReference type="Gene3D" id="2.40.170.20">
    <property type="entry name" value="TonB-dependent receptor, beta-barrel domain"/>
    <property type="match status" value="1"/>
</dbReference>
<evidence type="ECO:0000256" key="7">
    <source>
        <dbReference type="PROSITE-ProRule" id="PRU01360"/>
    </source>
</evidence>
<evidence type="ECO:0000256" key="2">
    <source>
        <dbReference type="ARBA" id="ARBA00022448"/>
    </source>
</evidence>
<dbReference type="Pfam" id="PF07715">
    <property type="entry name" value="Plug"/>
    <property type="match status" value="1"/>
</dbReference>
<dbReference type="SUPFAM" id="SSF49464">
    <property type="entry name" value="Carboxypeptidase regulatory domain-like"/>
    <property type="match status" value="1"/>
</dbReference>
<dbReference type="NCBIfam" id="TIGR04057">
    <property type="entry name" value="SusC_RagA_signa"/>
    <property type="match status" value="1"/>
</dbReference>
<dbReference type="NCBIfam" id="TIGR04056">
    <property type="entry name" value="OMP_RagA_SusC"/>
    <property type="match status" value="1"/>
</dbReference>
<dbReference type="InterPro" id="IPR008969">
    <property type="entry name" value="CarboxyPept-like_regulatory"/>
</dbReference>
<keyword evidence="2 7" id="KW-0813">Transport</keyword>
<dbReference type="SUPFAM" id="SSF56935">
    <property type="entry name" value="Porins"/>
    <property type="match status" value="1"/>
</dbReference>
<dbReference type="PROSITE" id="PS52016">
    <property type="entry name" value="TONB_DEPENDENT_REC_3"/>
    <property type="match status" value="1"/>
</dbReference>
<evidence type="ECO:0000256" key="1">
    <source>
        <dbReference type="ARBA" id="ARBA00004571"/>
    </source>
</evidence>
<dbReference type="GO" id="GO:0009279">
    <property type="term" value="C:cell outer membrane"/>
    <property type="evidence" value="ECO:0007669"/>
    <property type="project" value="UniProtKB-SubCell"/>
</dbReference>
<reference evidence="9 10" key="1">
    <citation type="submission" date="2018-03" db="EMBL/GenBank/DDBJ databases">
        <title>Genomic Encyclopedia of Archaeal and Bacterial Type Strains, Phase II (KMG-II): from individual species to whole genera.</title>
        <authorList>
            <person name="Goeker M."/>
        </authorList>
    </citation>
    <scope>NUCLEOTIDE SEQUENCE [LARGE SCALE GENOMIC DNA]</scope>
    <source>
        <strain evidence="9 10">DSM 100346</strain>
    </source>
</reference>
<dbReference type="InterPro" id="IPR037066">
    <property type="entry name" value="Plug_dom_sf"/>
</dbReference>
<name>A0A316ARV9_9BACT</name>
<dbReference type="InterPro" id="IPR039426">
    <property type="entry name" value="TonB-dep_rcpt-like"/>
</dbReference>
<keyword evidence="3 7" id="KW-1134">Transmembrane beta strand</keyword>
<comment type="similarity">
    <text evidence="7">Belongs to the TonB-dependent receptor family.</text>
</comment>
<evidence type="ECO:0000256" key="5">
    <source>
        <dbReference type="ARBA" id="ARBA00023136"/>
    </source>
</evidence>
<dbReference type="Gene3D" id="2.60.40.1120">
    <property type="entry name" value="Carboxypeptidase-like, regulatory domain"/>
    <property type="match status" value="1"/>
</dbReference>
<comment type="caution">
    <text evidence="9">The sequence shown here is derived from an EMBL/GenBank/DDBJ whole genome shotgun (WGS) entry which is preliminary data.</text>
</comment>
<evidence type="ECO:0000313" key="9">
    <source>
        <dbReference type="EMBL" id="PWJ59580.1"/>
    </source>
</evidence>
<evidence type="ECO:0000313" key="10">
    <source>
        <dbReference type="Proteomes" id="UP000245880"/>
    </source>
</evidence>
<dbReference type="InterPro" id="IPR012910">
    <property type="entry name" value="Plug_dom"/>
</dbReference>
<dbReference type="InterPro" id="IPR036942">
    <property type="entry name" value="Beta-barrel_TonB_sf"/>
</dbReference>
<gene>
    <name evidence="9" type="ORF">CLV98_102414</name>
</gene>
<keyword evidence="6 7" id="KW-0998">Cell outer membrane</keyword>
<feature type="domain" description="TonB-dependent receptor plug" evidence="8">
    <location>
        <begin position="121"/>
        <end position="228"/>
    </location>
</feature>
<organism evidence="9 10">
    <name type="scientific">Dyadobacter jejuensis</name>
    <dbReference type="NCBI Taxonomy" id="1082580"/>
    <lineage>
        <taxon>Bacteria</taxon>
        <taxon>Pseudomonadati</taxon>
        <taxon>Bacteroidota</taxon>
        <taxon>Cytophagia</taxon>
        <taxon>Cytophagales</taxon>
        <taxon>Spirosomataceae</taxon>
        <taxon>Dyadobacter</taxon>
    </lineage>
</organism>
<dbReference type="Gene3D" id="2.170.130.10">
    <property type="entry name" value="TonB-dependent receptor, plug domain"/>
    <property type="match status" value="1"/>
</dbReference>
<dbReference type="AlphaFoldDB" id="A0A316ARV9"/>
<keyword evidence="10" id="KW-1185">Reference proteome</keyword>
<dbReference type="Proteomes" id="UP000245880">
    <property type="component" value="Unassembled WGS sequence"/>
</dbReference>
<dbReference type="InterPro" id="IPR023996">
    <property type="entry name" value="TonB-dep_OMP_SusC/RagA"/>
</dbReference>
<evidence type="ECO:0000259" key="8">
    <source>
        <dbReference type="Pfam" id="PF07715"/>
    </source>
</evidence>
<keyword evidence="5 7" id="KW-0472">Membrane</keyword>